<name>A0ABV6PBB5_9MICC</name>
<keyword evidence="4" id="KW-0227">DNA damage</keyword>
<evidence type="ECO:0000256" key="3">
    <source>
        <dbReference type="ARBA" id="ARBA00022679"/>
    </source>
</evidence>
<keyword evidence="3 8" id="KW-0808">Transferase</keyword>
<feature type="domain" description="Methylated-DNA-[protein]-cysteine S-methyltransferase DNA binding" evidence="7">
    <location>
        <begin position="95"/>
        <end position="174"/>
    </location>
</feature>
<dbReference type="Proteomes" id="UP001589862">
    <property type="component" value="Unassembled WGS sequence"/>
</dbReference>
<accession>A0ABV6PBB5</accession>
<evidence type="ECO:0000259" key="7">
    <source>
        <dbReference type="Pfam" id="PF01035"/>
    </source>
</evidence>
<comment type="catalytic activity">
    <reaction evidence="6">
        <text>a 6-O-methyl-2'-deoxyguanosine in DNA + L-cysteinyl-[protein] = S-methyl-L-cysteinyl-[protein] + a 2'-deoxyguanosine in DNA</text>
        <dbReference type="Rhea" id="RHEA:24000"/>
        <dbReference type="Rhea" id="RHEA-COMP:10131"/>
        <dbReference type="Rhea" id="RHEA-COMP:10132"/>
        <dbReference type="Rhea" id="RHEA-COMP:11367"/>
        <dbReference type="Rhea" id="RHEA-COMP:11368"/>
        <dbReference type="ChEBI" id="CHEBI:29950"/>
        <dbReference type="ChEBI" id="CHEBI:82612"/>
        <dbReference type="ChEBI" id="CHEBI:85445"/>
        <dbReference type="ChEBI" id="CHEBI:85448"/>
        <dbReference type="EC" id="2.1.1.63"/>
    </reaction>
</comment>
<dbReference type="NCBIfam" id="TIGR00589">
    <property type="entry name" value="ogt"/>
    <property type="match status" value="1"/>
</dbReference>
<dbReference type="PROSITE" id="PS00374">
    <property type="entry name" value="MGMT"/>
    <property type="match status" value="1"/>
</dbReference>
<dbReference type="InterPro" id="IPR036631">
    <property type="entry name" value="MGMT_N_sf"/>
</dbReference>
<dbReference type="CDD" id="cd06445">
    <property type="entry name" value="ATase"/>
    <property type="match status" value="1"/>
</dbReference>
<gene>
    <name evidence="8" type="ORF">ACFFFR_08510</name>
</gene>
<evidence type="ECO:0000313" key="8">
    <source>
        <dbReference type="EMBL" id="MFC0582420.1"/>
    </source>
</evidence>
<evidence type="ECO:0000256" key="5">
    <source>
        <dbReference type="ARBA" id="ARBA00023204"/>
    </source>
</evidence>
<dbReference type="Gene3D" id="1.10.10.10">
    <property type="entry name" value="Winged helix-like DNA-binding domain superfamily/Winged helix DNA-binding domain"/>
    <property type="match status" value="1"/>
</dbReference>
<dbReference type="SUPFAM" id="SSF53155">
    <property type="entry name" value="Methylated DNA-protein cysteine methyltransferase domain"/>
    <property type="match status" value="1"/>
</dbReference>
<protein>
    <submittedName>
        <fullName evidence="8">Methylated-DNA--[protein]-cysteine S-methyltransferase</fullName>
        <ecNumber evidence="8">2.1.1.63</ecNumber>
    </submittedName>
</protein>
<dbReference type="Gene3D" id="3.30.160.70">
    <property type="entry name" value="Methylated DNA-protein cysteine methyltransferase domain"/>
    <property type="match status" value="1"/>
</dbReference>
<proteinExistence type="predicted"/>
<dbReference type="InterPro" id="IPR001497">
    <property type="entry name" value="MethylDNA_cys_MeTrfase_AS"/>
</dbReference>
<dbReference type="PANTHER" id="PTHR10815:SF13">
    <property type="entry name" value="METHYLATED-DNA--PROTEIN-CYSTEINE METHYLTRANSFERASE"/>
    <property type="match status" value="1"/>
</dbReference>
<comment type="catalytic activity">
    <reaction evidence="1">
        <text>a 4-O-methyl-thymidine in DNA + L-cysteinyl-[protein] = a thymidine in DNA + S-methyl-L-cysteinyl-[protein]</text>
        <dbReference type="Rhea" id="RHEA:53428"/>
        <dbReference type="Rhea" id="RHEA-COMP:10131"/>
        <dbReference type="Rhea" id="RHEA-COMP:10132"/>
        <dbReference type="Rhea" id="RHEA-COMP:13555"/>
        <dbReference type="Rhea" id="RHEA-COMP:13556"/>
        <dbReference type="ChEBI" id="CHEBI:29950"/>
        <dbReference type="ChEBI" id="CHEBI:82612"/>
        <dbReference type="ChEBI" id="CHEBI:137386"/>
        <dbReference type="ChEBI" id="CHEBI:137387"/>
        <dbReference type="EC" id="2.1.1.63"/>
    </reaction>
</comment>
<evidence type="ECO:0000256" key="4">
    <source>
        <dbReference type="ARBA" id="ARBA00022763"/>
    </source>
</evidence>
<keyword evidence="9" id="KW-1185">Reference proteome</keyword>
<reference evidence="8 9" key="1">
    <citation type="submission" date="2024-09" db="EMBL/GenBank/DDBJ databases">
        <authorList>
            <person name="Sun Q."/>
            <person name="Mori K."/>
        </authorList>
    </citation>
    <scope>NUCLEOTIDE SEQUENCE [LARGE SCALE GENOMIC DNA]</scope>
    <source>
        <strain evidence="8 9">NCAIM B.02604</strain>
    </source>
</reference>
<dbReference type="InterPro" id="IPR014048">
    <property type="entry name" value="MethylDNA_cys_MeTrfase_DNA-bd"/>
</dbReference>
<dbReference type="GO" id="GO:0003908">
    <property type="term" value="F:methylated-DNA-[protein]-cysteine S-methyltransferase activity"/>
    <property type="evidence" value="ECO:0007669"/>
    <property type="project" value="UniProtKB-EC"/>
</dbReference>
<evidence type="ECO:0000256" key="6">
    <source>
        <dbReference type="ARBA" id="ARBA00049348"/>
    </source>
</evidence>
<dbReference type="GO" id="GO:0032259">
    <property type="term" value="P:methylation"/>
    <property type="evidence" value="ECO:0007669"/>
    <property type="project" value="UniProtKB-KW"/>
</dbReference>
<dbReference type="SUPFAM" id="SSF46767">
    <property type="entry name" value="Methylated DNA-protein cysteine methyltransferase, C-terminal domain"/>
    <property type="match status" value="1"/>
</dbReference>
<dbReference type="PANTHER" id="PTHR10815">
    <property type="entry name" value="METHYLATED-DNA--PROTEIN-CYSTEINE METHYLTRANSFERASE"/>
    <property type="match status" value="1"/>
</dbReference>
<evidence type="ECO:0000256" key="2">
    <source>
        <dbReference type="ARBA" id="ARBA00022603"/>
    </source>
</evidence>
<dbReference type="InterPro" id="IPR036388">
    <property type="entry name" value="WH-like_DNA-bd_sf"/>
</dbReference>
<dbReference type="InterPro" id="IPR036217">
    <property type="entry name" value="MethylDNA_cys_MeTrfase_DNAb"/>
</dbReference>
<dbReference type="EMBL" id="JBHLUB010000030">
    <property type="protein sequence ID" value="MFC0582420.1"/>
    <property type="molecule type" value="Genomic_DNA"/>
</dbReference>
<evidence type="ECO:0000313" key="9">
    <source>
        <dbReference type="Proteomes" id="UP001589862"/>
    </source>
</evidence>
<dbReference type="EC" id="2.1.1.63" evidence="8"/>
<evidence type="ECO:0000256" key="1">
    <source>
        <dbReference type="ARBA" id="ARBA00001286"/>
    </source>
</evidence>
<comment type="caution">
    <text evidence="8">The sequence shown here is derived from an EMBL/GenBank/DDBJ whole genome shotgun (WGS) entry which is preliminary data.</text>
</comment>
<keyword evidence="2 8" id="KW-0489">Methyltransferase</keyword>
<dbReference type="RefSeq" id="WP_377459562.1">
    <property type="nucleotide sequence ID" value="NZ_JBHLUB010000030.1"/>
</dbReference>
<sequence length="182" mass="20400">MQRVRRLYYFSFPTKIGQLFAAVSNQGVLQLCFERQDALARFKELAIEFEAPIARVEVDQVNAVGRQLIDEVHEYLAGERREFSVQVEASPSLTEFQEKVYKHLQEIEYGQTESYLEVARLVEAPGSARAVGSACANNRIPLIFPCHRVVRTDGSIGEFGGGTDVKRFLLDLEAGVTSKAQT</sequence>
<dbReference type="Pfam" id="PF01035">
    <property type="entry name" value="DNA_binding_1"/>
    <property type="match status" value="1"/>
</dbReference>
<organism evidence="8 9">
    <name type="scientific">Micrococcoides hystricis</name>
    <dbReference type="NCBI Taxonomy" id="1572761"/>
    <lineage>
        <taxon>Bacteria</taxon>
        <taxon>Bacillati</taxon>
        <taxon>Actinomycetota</taxon>
        <taxon>Actinomycetes</taxon>
        <taxon>Micrococcales</taxon>
        <taxon>Micrococcaceae</taxon>
        <taxon>Micrococcoides</taxon>
    </lineage>
</organism>
<keyword evidence="5" id="KW-0234">DNA repair</keyword>